<dbReference type="Pfam" id="PF08042">
    <property type="entry name" value="PqqA"/>
    <property type="match status" value="1"/>
</dbReference>
<feature type="cross-link" description="Pyrroloquinoline quinone (Glu-Tyr)" evidence="7">
    <location>
        <begin position="54"/>
        <end position="58"/>
    </location>
</feature>
<evidence type="ECO:0000256" key="2">
    <source>
        <dbReference type="ARBA" id="ARBA00009325"/>
    </source>
</evidence>
<reference evidence="9 10" key="1">
    <citation type="journal article" date="2012" name="J. Bacteriol.">
        <title>Genome Sequence of n-Alkane-Degrading Hydrocarboniphaga effusa Strain AP103T (ATCC BAA-332T).</title>
        <authorList>
            <person name="Chang H.K."/>
            <person name="Zylstra G.J."/>
            <person name="Chae J.C."/>
        </authorList>
    </citation>
    <scope>NUCLEOTIDE SEQUENCE [LARGE SCALE GENOMIC DNA]</scope>
    <source>
        <strain evidence="9 10">AP103</strain>
    </source>
</reference>
<gene>
    <name evidence="7" type="primary">pqqA</name>
    <name evidence="9" type="ORF">WQQ_25620</name>
</gene>
<evidence type="ECO:0000256" key="7">
    <source>
        <dbReference type="HAMAP-Rule" id="MF_00656"/>
    </source>
</evidence>
<evidence type="ECO:0000256" key="3">
    <source>
        <dbReference type="ARBA" id="ARBA00015086"/>
    </source>
</evidence>
<dbReference type="HAMAP" id="MF_00656">
    <property type="entry name" value="PQQ_syn_PqqA"/>
    <property type="match status" value="1"/>
</dbReference>
<keyword evidence="4 7" id="KW-0884">PQQ biosynthesis</keyword>
<dbReference type="UniPathway" id="UPA00539"/>
<sequence length="62" mass="7009">MSANSGASRGGRPAGSPRLRLRSVPDRHAKSMETIIMKLKWETPTARDMRFGFEITMYIANR</sequence>
<name>I8T511_9GAMM</name>
<comment type="caution">
    <text evidence="9">The sequence shown here is derived from an EMBL/GenBank/DDBJ whole genome shotgun (WGS) entry which is preliminary data.</text>
</comment>
<dbReference type="Proteomes" id="UP000003704">
    <property type="component" value="Unassembled WGS sequence"/>
</dbReference>
<evidence type="ECO:0000256" key="4">
    <source>
        <dbReference type="ARBA" id="ARBA00022905"/>
    </source>
</evidence>
<comment type="similarity">
    <text evidence="2 7">Belongs to the PqqA family.</text>
</comment>
<dbReference type="GO" id="GO:0018189">
    <property type="term" value="P:pyrroloquinoline quinone biosynthetic process"/>
    <property type="evidence" value="ECO:0007669"/>
    <property type="project" value="UniProtKB-UniRule"/>
</dbReference>
<organism evidence="9 10">
    <name type="scientific">Hydrocarboniphaga effusa AP103</name>
    <dbReference type="NCBI Taxonomy" id="1172194"/>
    <lineage>
        <taxon>Bacteria</taxon>
        <taxon>Pseudomonadati</taxon>
        <taxon>Pseudomonadota</taxon>
        <taxon>Gammaproteobacteria</taxon>
        <taxon>Nevskiales</taxon>
        <taxon>Nevskiaceae</taxon>
        <taxon>Hydrocarboniphaga</taxon>
    </lineage>
</organism>
<dbReference type="InterPro" id="IPR011725">
    <property type="entry name" value="PQQ_synth_PqqA"/>
</dbReference>
<comment type="function">
    <text evidence="5 7">Required for coenzyme pyrroloquinoline quinone (PQQ) biosynthesis. PQQ is probably formed by cross-linking a specific glutamate to a specific tyrosine residue and excising these residues from the peptide.</text>
</comment>
<dbReference type="EMBL" id="AKGD01000002">
    <property type="protein sequence ID" value="EIT68980.1"/>
    <property type="molecule type" value="Genomic_DNA"/>
</dbReference>
<dbReference type="STRING" id="1172194.WQQ_25620"/>
<feature type="region of interest" description="Disordered" evidence="8">
    <location>
        <begin position="1"/>
        <end position="27"/>
    </location>
</feature>
<accession>I8T511</accession>
<dbReference type="AlphaFoldDB" id="I8T511"/>
<keyword evidence="10" id="KW-1185">Reference proteome</keyword>
<evidence type="ECO:0000256" key="5">
    <source>
        <dbReference type="ARBA" id="ARBA00024749"/>
    </source>
</evidence>
<evidence type="ECO:0000256" key="8">
    <source>
        <dbReference type="SAM" id="MobiDB-lite"/>
    </source>
</evidence>
<dbReference type="NCBIfam" id="TIGR02107">
    <property type="entry name" value="PQQ_syn_pqqA"/>
    <property type="match status" value="1"/>
</dbReference>
<proteinExistence type="inferred from homology"/>
<evidence type="ECO:0000256" key="6">
    <source>
        <dbReference type="ARBA" id="ARBA00030967"/>
    </source>
</evidence>
<evidence type="ECO:0000313" key="10">
    <source>
        <dbReference type="Proteomes" id="UP000003704"/>
    </source>
</evidence>
<evidence type="ECO:0000256" key="1">
    <source>
        <dbReference type="ARBA" id="ARBA00004886"/>
    </source>
</evidence>
<comment type="pathway">
    <text evidence="1 7">Cofactor biosynthesis; pyrroloquinoline quinone biosynthesis.</text>
</comment>
<evidence type="ECO:0000313" key="9">
    <source>
        <dbReference type="EMBL" id="EIT68980.1"/>
    </source>
</evidence>
<protein>
    <recommendedName>
        <fullName evidence="3 7">Coenzyme PQQ synthesis protein A</fullName>
    </recommendedName>
    <alternativeName>
        <fullName evidence="6 7">Pyrroloquinoline quinone biosynthesis protein A</fullName>
    </alternativeName>
</protein>